<name>A0A0F9KIN0_9ZZZZ</name>
<evidence type="ECO:0000256" key="1">
    <source>
        <dbReference type="SAM" id="MobiDB-lite"/>
    </source>
</evidence>
<reference evidence="2" key="1">
    <citation type="journal article" date="2015" name="Nature">
        <title>Complex archaea that bridge the gap between prokaryotes and eukaryotes.</title>
        <authorList>
            <person name="Spang A."/>
            <person name="Saw J.H."/>
            <person name="Jorgensen S.L."/>
            <person name="Zaremba-Niedzwiedzka K."/>
            <person name="Martijn J."/>
            <person name="Lind A.E."/>
            <person name="van Eijk R."/>
            <person name="Schleper C."/>
            <person name="Guy L."/>
            <person name="Ettema T.J."/>
        </authorList>
    </citation>
    <scope>NUCLEOTIDE SEQUENCE</scope>
</reference>
<evidence type="ECO:0000313" key="2">
    <source>
        <dbReference type="EMBL" id="KKM81989.1"/>
    </source>
</evidence>
<gene>
    <name evidence="2" type="ORF">LCGC14_1323980</name>
</gene>
<protein>
    <submittedName>
        <fullName evidence="2">Uncharacterized protein</fullName>
    </submittedName>
</protein>
<feature type="compositionally biased region" description="Basic and acidic residues" evidence="1">
    <location>
        <begin position="97"/>
        <end position="106"/>
    </location>
</feature>
<feature type="compositionally biased region" description="Low complexity" evidence="1">
    <location>
        <begin position="87"/>
        <end position="96"/>
    </location>
</feature>
<proteinExistence type="predicted"/>
<dbReference type="AlphaFoldDB" id="A0A0F9KIN0"/>
<accession>A0A0F9KIN0</accession>
<dbReference type="EMBL" id="LAZR01007930">
    <property type="protein sequence ID" value="KKM81989.1"/>
    <property type="molecule type" value="Genomic_DNA"/>
</dbReference>
<feature type="region of interest" description="Disordered" evidence="1">
    <location>
        <begin position="83"/>
        <end position="106"/>
    </location>
</feature>
<sequence>MKIYIKESGESLLLVVSCVLLKVIVKHKKKTQTRKKKMAKKESIMNIPVGANKRYIVTCGGEPCAGFDKLNQAKMYVTMQKDKKKGGTAAPAAAADKSWDIQDKRA</sequence>
<organism evidence="2">
    <name type="scientific">marine sediment metagenome</name>
    <dbReference type="NCBI Taxonomy" id="412755"/>
    <lineage>
        <taxon>unclassified sequences</taxon>
        <taxon>metagenomes</taxon>
        <taxon>ecological metagenomes</taxon>
    </lineage>
</organism>
<comment type="caution">
    <text evidence="2">The sequence shown here is derived from an EMBL/GenBank/DDBJ whole genome shotgun (WGS) entry which is preliminary data.</text>
</comment>